<dbReference type="InterPro" id="IPR036291">
    <property type="entry name" value="NAD(P)-bd_dom_sf"/>
</dbReference>
<dbReference type="NCBIfam" id="NF002969">
    <property type="entry name" value="PRK03643.1"/>
    <property type="match status" value="1"/>
</dbReference>
<protein>
    <submittedName>
        <fullName evidence="5">Mannitol dehydrogenase</fullName>
    </submittedName>
</protein>
<dbReference type="Gene3D" id="3.40.50.720">
    <property type="entry name" value="NAD(P)-binding Rossmann-like Domain"/>
    <property type="match status" value="1"/>
</dbReference>
<dbReference type="GO" id="GO:0008926">
    <property type="term" value="F:mannitol-1-phosphate 5-dehydrogenase activity"/>
    <property type="evidence" value="ECO:0007669"/>
    <property type="project" value="TreeGrafter"/>
</dbReference>
<evidence type="ECO:0000256" key="2">
    <source>
        <dbReference type="ARBA" id="ARBA00023027"/>
    </source>
</evidence>
<dbReference type="SUPFAM" id="SSF51735">
    <property type="entry name" value="NAD(P)-binding Rossmann-fold domains"/>
    <property type="match status" value="1"/>
</dbReference>
<gene>
    <name evidence="5" type="ORF">GCM10011379_02400</name>
</gene>
<dbReference type="GO" id="GO:0019592">
    <property type="term" value="P:mannitol catabolic process"/>
    <property type="evidence" value="ECO:0007669"/>
    <property type="project" value="TreeGrafter"/>
</dbReference>
<organism evidence="5 6">
    <name type="scientific">Filimonas zeae</name>
    <dbReference type="NCBI Taxonomy" id="1737353"/>
    <lineage>
        <taxon>Bacteria</taxon>
        <taxon>Pseudomonadati</taxon>
        <taxon>Bacteroidota</taxon>
        <taxon>Chitinophagia</taxon>
        <taxon>Chitinophagales</taxon>
        <taxon>Chitinophagaceae</taxon>
        <taxon>Filimonas</taxon>
    </lineage>
</organism>
<proteinExistence type="predicted"/>
<dbReference type="InterPro" id="IPR013131">
    <property type="entry name" value="Mannitol_DH_N"/>
</dbReference>
<evidence type="ECO:0000256" key="1">
    <source>
        <dbReference type="ARBA" id="ARBA00023002"/>
    </source>
</evidence>
<dbReference type="PANTHER" id="PTHR30524">
    <property type="entry name" value="MANNITOL-1-PHOSPHATE 5-DEHYDROGENASE"/>
    <property type="match status" value="1"/>
</dbReference>
<dbReference type="Proteomes" id="UP000627292">
    <property type="component" value="Unassembled WGS sequence"/>
</dbReference>
<dbReference type="RefSeq" id="WP_188949895.1">
    <property type="nucleotide sequence ID" value="NZ_BMIB01000001.1"/>
</dbReference>
<feature type="domain" description="Mannitol dehydrogenase N-terminal" evidence="3">
    <location>
        <begin position="30"/>
        <end position="268"/>
    </location>
</feature>
<dbReference type="InterPro" id="IPR013328">
    <property type="entry name" value="6PGD_dom2"/>
</dbReference>
<dbReference type="Pfam" id="PF01232">
    <property type="entry name" value="Mannitol_dh"/>
    <property type="match status" value="1"/>
</dbReference>
<feature type="domain" description="Mannitol dehydrogenase C-terminal" evidence="4">
    <location>
        <begin position="287"/>
        <end position="488"/>
    </location>
</feature>
<reference evidence="5" key="1">
    <citation type="journal article" date="2014" name="Int. J. Syst. Evol. Microbiol.">
        <title>Complete genome sequence of Corynebacterium casei LMG S-19264T (=DSM 44701T), isolated from a smear-ripened cheese.</title>
        <authorList>
            <consortium name="US DOE Joint Genome Institute (JGI-PGF)"/>
            <person name="Walter F."/>
            <person name="Albersmeier A."/>
            <person name="Kalinowski J."/>
            <person name="Ruckert C."/>
        </authorList>
    </citation>
    <scope>NUCLEOTIDE SEQUENCE</scope>
    <source>
        <strain evidence="5">CGMCC 1.15290</strain>
    </source>
</reference>
<dbReference type="PANTHER" id="PTHR30524:SF0">
    <property type="entry name" value="ALTRONATE OXIDOREDUCTASE-RELATED"/>
    <property type="match status" value="1"/>
</dbReference>
<keyword evidence="1" id="KW-0560">Oxidoreductase</keyword>
<evidence type="ECO:0000313" key="5">
    <source>
        <dbReference type="EMBL" id="GGH57570.1"/>
    </source>
</evidence>
<evidence type="ECO:0000259" key="4">
    <source>
        <dbReference type="Pfam" id="PF08125"/>
    </source>
</evidence>
<evidence type="ECO:0000259" key="3">
    <source>
        <dbReference type="Pfam" id="PF01232"/>
    </source>
</evidence>
<dbReference type="SUPFAM" id="SSF48179">
    <property type="entry name" value="6-phosphogluconate dehydrogenase C-terminal domain-like"/>
    <property type="match status" value="1"/>
</dbReference>
<evidence type="ECO:0000313" key="6">
    <source>
        <dbReference type="Proteomes" id="UP000627292"/>
    </source>
</evidence>
<keyword evidence="6" id="KW-1185">Reference proteome</keyword>
<comment type="caution">
    <text evidence="5">The sequence shown here is derived from an EMBL/GenBank/DDBJ whole genome shotgun (WGS) entry which is preliminary data.</text>
</comment>
<dbReference type="EMBL" id="BMIB01000001">
    <property type="protein sequence ID" value="GGH57570.1"/>
    <property type="molecule type" value="Genomic_DNA"/>
</dbReference>
<dbReference type="InterPro" id="IPR013118">
    <property type="entry name" value="Mannitol_DH_C"/>
</dbReference>
<name>A0A917IM01_9BACT</name>
<reference evidence="5" key="2">
    <citation type="submission" date="2020-09" db="EMBL/GenBank/DDBJ databases">
        <authorList>
            <person name="Sun Q."/>
            <person name="Zhou Y."/>
        </authorList>
    </citation>
    <scope>NUCLEOTIDE SEQUENCE</scope>
    <source>
        <strain evidence="5">CGMCC 1.15290</strain>
    </source>
</reference>
<dbReference type="GO" id="GO:0005829">
    <property type="term" value="C:cytosol"/>
    <property type="evidence" value="ECO:0007669"/>
    <property type="project" value="TreeGrafter"/>
</dbReference>
<dbReference type="AlphaFoldDB" id="A0A917IM01"/>
<accession>A0A917IM01</accession>
<dbReference type="Gene3D" id="1.10.1040.10">
    <property type="entry name" value="N-(1-d-carboxylethyl)-l-norvaline Dehydrogenase, domain 2"/>
    <property type="match status" value="1"/>
</dbReference>
<keyword evidence="2" id="KW-0520">NAD</keyword>
<sequence>MILSKATIPAIKPQAGVAMPPAGVFELPEKVLQFGTGVLLRGLPDYFIDKANRQGLFNGRVVIVKSTSQGGDANAFEQQDNLYTHCIKGFANGKLVEETVINSAVSRVLSAQDQWDAVLACAADKEMQVIISNTTEVGITLVKESVKEGVPSSFPGKLLAFLYKRYAAFGGSAESGMVIIPTELISDNGTKLRGIIEELAAFNQLEPAFLNWLSTANEFCNSLVDRIVPGKLPAAEQAATEAALGYSDQLLIMSECYSLWAIEAKSARSKEVLSFAKADEGVVLADDILAFKELKLRLLNGTHTFSCGLAVLAGFTTVKAAMQDELFEKYVSTLMQQEIAGAITSKVITPEAAARFAGQVIDRFKNPHIEHLWLSITVQYTSKMAMRNVPILNWYYEKNQSVPAHMALGFAAYLLFMKSQKTAEGKYAGNTNGKEYIINDDKAAILHDKWQQFSGLSLVQQVLGDTALWGSDLSILPGFADAVAHYLDVLGSQPVKDIVANIEAKQVIG</sequence>
<dbReference type="InterPro" id="IPR008927">
    <property type="entry name" value="6-PGluconate_DH-like_C_sf"/>
</dbReference>
<dbReference type="Pfam" id="PF08125">
    <property type="entry name" value="Mannitol_dh_C"/>
    <property type="match status" value="1"/>
</dbReference>